<dbReference type="Pfam" id="PF07179">
    <property type="entry name" value="SseB"/>
    <property type="match status" value="1"/>
</dbReference>
<keyword evidence="4" id="KW-1185">Reference proteome</keyword>
<evidence type="ECO:0000313" key="3">
    <source>
        <dbReference type="EMBL" id="ADG74516.1"/>
    </source>
</evidence>
<feature type="region of interest" description="Disordered" evidence="1">
    <location>
        <begin position="1"/>
        <end position="20"/>
    </location>
</feature>
<accession>D5UDV8</accession>
<dbReference type="Proteomes" id="UP000000849">
    <property type="component" value="Chromosome"/>
</dbReference>
<reference evidence="3 4" key="1">
    <citation type="journal article" date="2010" name="Stand. Genomic Sci.">
        <title>Complete genome sequence of Cellulomonas flavigena type strain (134).</title>
        <authorList>
            <person name="Abt B."/>
            <person name="Foster B."/>
            <person name="Lapidus A."/>
            <person name="Clum A."/>
            <person name="Sun H."/>
            <person name="Pukall R."/>
            <person name="Lucas S."/>
            <person name="Glavina Del Rio T."/>
            <person name="Nolan M."/>
            <person name="Tice H."/>
            <person name="Cheng J.F."/>
            <person name="Pitluck S."/>
            <person name="Liolios K."/>
            <person name="Ivanova N."/>
            <person name="Mavromatis K."/>
            <person name="Ovchinnikova G."/>
            <person name="Pati A."/>
            <person name="Goodwin L."/>
            <person name="Chen A."/>
            <person name="Palaniappan K."/>
            <person name="Land M."/>
            <person name="Hauser L."/>
            <person name="Chang Y.J."/>
            <person name="Jeffries C.D."/>
            <person name="Rohde M."/>
            <person name="Goker M."/>
            <person name="Woyke T."/>
            <person name="Bristow J."/>
            <person name="Eisen J.A."/>
            <person name="Markowitz V."/>
            <person name="Hugenholtz P."/>
            <person name="Kyrpides N.C."/>
            <person name="Klenk H.P."/>
        </authorList>
    </citation>
    <scope>NUCLEOTIDE SEQUENCE [LARGE SCALE GENOMIC DNA]</scope>
    <source>
        <strain evidence="4">ATCC 482 / DSM 20109 / BCRC 11376 / JCM 18109 / NBRC 3775 / NCIMB 8073 / NRS 134</strain>
    </source>
</reference>
<dbReference type="AlphaFoldDB" id="D5UDV8"/>
<dbReference type="HOGENOM" id="CLU_082391_0_0_11"/>
<dbReference type="EMBL" id="CP001964">
    <property type="protein sequence ID" value="ADG74516.1"/>
    <property type="molecule type" value="Genomic_DNA"/>
</dbReference>
<feature type="region of interest" description="Disordered" evidence="1">
    <location>
        <begin position="250"/>
        <end position="280"/>
    </location>
</feature>
<evidence type="ECO:0000256" key="1">
    <source>
        <dbReference type="SAM" id="MobiDB-lite"/>
    </source>
</evidence>
<proteinExistence type="predicted"/>
<dbReference type="OrthoDB" id="5188303at2"/>
<dbReference type="STRING" id="446466.Cfla_1618"/>
<evidence type="ECO:0000313" key="4">
    <source>
        <dbReference type="Proteomes" id="UP000000849"/>
    </source>
</evidence>
<evidence type="ECO:0000259" key="2">
    <source>
        <dbReference type="Pfam" id="PF07179"/>
    </source>
</evidence>
<dbReference type="eggNOG" id="COG1404">
    <property type="taxonomic scope" value="Bacteria"/>
</dbReference>
<dbReference type="RefSeq" id="WP_013116850.1">
    <property type="nucleotide sequence ID" value="NC_014151.1"/>
</dbReference>
<protein>
    <recommendedName>
        <fullName evidence="2">SseB protein N-terminal domain-containing protein</fullName>
    </recommendedName>
</protein>
<dbReference type="InterPro" id="IPR009839">
    <property type="entry name" value="SseB_N"/>
</dbReference>
<feature type="domain" description="SseB protein N-terminal" evidence="2">
    <location>
        <begin position="23"/>
        <end position="147"/>
    </location>
</feature>
<feature type="compositionally biased region" description="Basic residues" evidence="1">
    <location>
        <begin position="264"/>
        <end position="273"/>
    </location>
</feature>
<organism evidence="3 4">
    <name type="scientific">Cellulomonas flavigena (strain ATCC 482 / DSM 20109 / BCRC 11376 / JCM 18109 / NBRC 3775 / NCIMB 8073 / NRS 134)</name>
    <dbReference type="NCBI Taxonomy" id="446466"/>
    <lineage>
        <taxon>Bacteria</taxon>
        <taxon>Bacillati</taxon>
        <taxon>Actinomycetota</taxon>
        <taxon>Actinomycetes</taxon>
        <taxon>Micrococcales</taxon>
        <taxon>Cellulomonadaceae</taxon>
        <taxon>Cellulomonas</taxon>
    </lineage>
</organism>
<dbReference type="KEGG" id="cfl:Cfla_1618"/>
<sequence>MTGRELPPSSPFAGDDGSPDPALTEVLTRYAAGAATLAEVVAALAATRVLVPVLAELEVADVVEHDGEVHTVDKEASAGIVALRTPDGRTALPVFTGVAAMARWRAQARPVPTAVPRAALSAVAEGWEVLVLDAAGPVTVVLPRTAVYALAQGHGWTPAVQDGVVADDVRAAVRDALADVRLVVDADAVPGTRAEVAVRLALPAGLDRAGLDRVLAQVNDALAHHPVVAARVDSLELRVRPRLTLRRAPRWRLSGAGPPTRAPTRWRRRSARAARRESRG</sequence>
<gene>
    <name evidence="3" type="ordered locus">Cfla_1618</name>
</gene>
<name>D5UDV8_CELFN</name>